<comment type="caution">
    <text evidence="2">The sequence shown here is derived from an EMBL/GenBank/DDBJ whole genome shotgun (WGS) entry which is preliminary data.</text>
</comment>
<dbReference type="CDD" id="cd05232">
    <property type="entry name" value="UDP_G4E_4_SDR_e"/>
    <property type="match status" value="1"/>
</dbReference>
<proteinExistence type="predicted"/>
<gene>
    <name evidence="3" type="ORF">C8D92_101270</name>
    <name evidence="2" type="ORF">CF392_13860</name>
</gene>
<reference evidence="3 5" key="2">
    <citation type="submission" date="2018-04" db="EMBL/GenBank/DDBJ databases">
        <title>Genomic Encyclopedia of Type Strains, Phase IV (KMG-IV): sequencing the most valuable type-strain genomes for metagenomic binning, comparative biology and taxonomic classification.</title>
        <authorList>
            <person name="Goeker M."/>
        </authorList>
    </citation>
    <scope>NUCLEOTIDE SEQUENCE [LARGE SCALE GENOMIC DNA]</scope>
    <source>
        <strain evidence="3 5">DSM 28688</strain>
    </source>
</reference>
<dbReference type="EMBL" id="QEKQ01000001">
    <property type="protein sequence ID" value="PVY79064.1"/>
    <property type="molecule type" value="Genomic_DNA"/>
</dbReference>
<dbReference type="RefSeq" id="WP_095612047.1">
    <property type="nucleotide sequence ID" value="NZ_NMPM01000096.1"/>
</dbReference>
<dbReference type="SUPFAM" id="SSF51735">
    <property type="entry name" value="NAD(P)-binding Rossmann-fold domains"/>
    <property type="match status" value="1"/>
</dbReference>
<dbReference type="InterPro" id="IPR001509">
    <property type="entry name" value="Epimerase_deHydtase"/>
</dbReference>
<dbReference type="Proteomes" id="UP000245887">
    <property type="component" value="Unassembled WGS sequence"/>
</dbReference>
<feature type="domain" description="NAD-dependent epimerase/dehydratase" evidence="1">
    <location>
        <begin position="8"/>
        <end position="229"/>
    </location>
</feature>
<dbReference type="InterPro" id="IPR050177">
    <property type="entry name" value="Lipid_A_modif_metabolic_enz"/>
</dbReference>
<dbReference type="OrthoDB" id="9801056at2"/>
<evidence type="ECO:0000313" key="5">
    <source>
        <dbReference type="Proteomes" id="UP000245887"/>
    </source>
</evidence>
<dbReference type="PANTHER" id="PTHR43245">
    <property type="entry name" value="BIFUNCTIONAL POLYMYXIN RESISTANCE PROTEIN ARNA"/>
    <property type="match status" value="1"/>
</dbReference>
<evidence type="ECO:0000313" key="3">
    <source>
        <dbReference type="EMBL" id="PVY79064.1"/>
    </source>
</evidence>
<reference evidence="2 4" key="1">
    <citation type="submission" date="2017-07" db="EMBL/GenBank/DDBJ databases">
        <title>Tamlnaduibacter salinus (Mi-7) genome sequencing.</title>
        <authorList>
            <person name="Verma A."/>
            <person name="Krishnamurthi S."/>
        </authorList>
    </citation>
    <scope>NUCLEOTIDE SEQUENCE [LARGE SCALE GENOMIC DNA]</scope>
    <source>
        <strain evidence="2 4">Mi-7</strain>
    </source>
</reference>
<dbReference type="Proteomes" id="UP000218332">
    <property type="component" value="Unassembled WGS sequence"/>
</dbReference>
<organism evidence="2 4">
    <name type="scientific">Tamilnaduibacter salinus</name>
    <dbReference type="NCBI Taxonomy" id="1484056"/>
    <lineage>
        <taxon>Bacteria</taxon>
        <taxon>Pseudomonadati</taxon>
        <taxon>Pseudomonadota</taxon>
        <taxon>Gammaproteobacteria</taxon>
        <taxon>Pseudomonadales</taxon>
        <taxon>Marinobacteraceae</taxon>
        <taxon>Tamilnaduibacter</taxon>
    </lineage>
</organism>
<evidence type="ECO:0000259" key="1">
    <source>
        <dbReference type="Pfam" id="PF01370"/>
    </source>
</evidence>
<protein>
    <submittedName>
        <fullName evidence="3">UDP-glucose 4-epimerase</fullName>
    </submittedName>
</protein>
<dbReference type="AlphaFoldDB" id="A0A2A2HZM4"/>
<evidence type="ECO:0000313" key="4">
    <source>
        <dbReference type="Proteomes" id="UP000218332"/>
    </source>
</evidence>
<name>A0A2A2HZM4_9GAMM</name>
<evidence type="ECO:0000313" key="2">
    <source>
        <dbReference type="EMBL" id="PAV24879.1"/>
    </source>
</evidence>
<dbReference type="EMBL" id="NMPM01000096">
    <property type="protein sequence ID" value="PAV24879.1"/>
    <property type="molecule type" value="Genomic_DNA"/>
</dbReference>
<sequence>MEHPVKNVILTGGSGFIGRRLLDVMSRHWSRDNVIEVSRSGRNSGENSNHCVQWDSLQEELGLLADANVIIHLAGLAHVLKDAASDAFAEYYQVNVERTLELAKIGVEAGVQRFVYVSSIKVNGEQTLPDSPFHADDVPAPEDAYGQSKMEAEEALKALGRETGMEIVIIRPVLVYGPGVKGNFRALLSWVKKGLPLPLASVDNRRSFVAIDNLVDLLVTCVDHPAAANQTFLVSDGEDLSTPDLLRRLASTYGQRGRLFPFPVGVLRWMAALAGKRGAMKRLTGSLQVDMTKTQELLDWTPPVSVDDALKAVVQENRDGTGSS</sequence>
<dbReference type="Gene3D" id="3.40.50.720">
    <property type="entry name" value="NAD(P)-binding Rossmann-like Domain"/>
    <property type="match status" value="1"/>
</dbReference>
<dbReference type="PANTHER" id="PTHR43245:SF58">
    <property type="entry name" value="BLL5923 PROTEIN"/>
    <property type="match status" value="1"/>
</dbReference>
<dbReference type="Pfam" id="PF01370">
    <property type="entry name" value="Epimerase"/>
    <property type="match status" value="1"/>
</dbReference>
<keyword evidence="4" id="KW-1185">Reference proteome</keyword>
<accession>A0A2A2HZM4</accession>
<dbReference type="InterPro" id="IPR036291">
    <property type="entry name" value="NAD(P)-bd_dom_sf"/>
</dbReference>